<organism evidence="1">
    <name type="scientific">Trypanosoma vivax (strain Y486)</name>
    <dbReference type="NCBI Taxonomy" id="1055687"/>
    <lineage>
        <taxon>Eukaryota</taxon>
        <taxon>Discoba</taxon>
        <taxon>Euglenozoa</taxon>
        <taxon>Kinetoplastea</taxon>
        <taxon>Metakinetoplastina</taxon>
        <taxon>Trypanosomatida</taxon>
        <taxon>Trypanosomatidae</taxon>
        <taxon>Trypanosoma</taxon>
        <taxon>Duttonella</taxon>
    </lineage>
</organism>
<dbReference type="VEuPathDB" id="TriTrypDB:TvY486_1100620"/>
<dbReference type="InterPro" id="IPR011333">
    <property type="entry name" value="SKP1/BTB/POZ_sf"/>
</dbReference>
<protein>
    <recommendedName>
        <fullName evidence="2">SKP1 component dimerisation domain-containing protein</fullName>
    </recommendedName>
</protein>
<evidence type="ECO:0008006" key="2">
    <source>
        <dbReference type="Google" id="ProtNLM"/>
    </source>
</evidence>
<dbReference type="InterPro" id="IPR036296">
    <property type="entry name" value="SKP1-like_dim_sf"/>
</dbReference>
<gene>
    <name evidence="1" type="ORF">TVY486_1100620</name>
</gene>
<dbReference type="SUPFAM" id="SSF81382">
    <property type="entry name" value="Skp1 dimerisation domain-like"/>
    <property type="match status" value="1"/>
</dbReference>
<accession>G0U9U6</accession>
<dbReference type="AlphaFoldDB" id="G0U9U6"/>
<reference evidence="1" key="1">
    <citation type="journal article" date="2012" name="Proc. Natl. Acad. Sci. U.S.A.">
        <title>Antigenic diversity is generated by distinct evolutionary mechanisms in African trypanosome species.</title>
        <authorList>
            <person name="Jackson A.P."/>
            <person name="Berry A."/>
            <person name="Aslett M."/>
            <person name="Allison H.C."/>
            <person name="Burton P."/>
            <person name="Vavrova-Anderson J."/>
            <person name="Brown R."/>
            <person name="Browne H."/>
            <person name="Corton N."/>
            <person name="Hauser H."/>
            <person name="Gamble J."/>
            <person name="Gilderthorp R."/>
            <person name="Marcello L."/>
            <person name="McQuillan J."/>
            <person name="Otto T.D."/>
            <person name="Quail M.A."/>
            <person name="Sanders M.J."/>
            <person name="van Tonder A."/>
            <person name="Ginger M.L."/>
            <person name="Field M.C."/>
            <person name="Barry J.D."/>
            <person name="Hertz-Fowler C."/>
            <person name="Berriman M."/>
        </authorList>
    </citation>
    <scope>NUCLEOTIDE SEQUENCE</scope>
    <source>
        <strain evidence="1">Y486</strain>
    </source>
</reference>
<sequence length="239" mass="26551">MTPENSPALLELQWTRQGAAGDKCSVSQCITVRLEDGSCFACPAPMLQAGCRALADCLDDLLAKKRSGEEVELPLESLNTRTFVSVAIYLEHFYACSTSTAVEGAVFPESSSNPTALSCPVELRELYRLDLWEHRFVVQQLLALPREAWEYSEEGRWVDETSKMGAQIMSQLDIPHLLRVLDAAVLLEIIPLKALCGAVLGNTLLDFDEKHLLSFFGVTGEFGPEEEKELLTAYPWLRV</sequence>
<name>G0U9U6_TRYVY</name>
<dbReference type="Gene3D" id="3.30.710.10">
    <property type="entry name" value="Potassium Channel Kv1.1, Chain A"/>
    <property type="match status" value="1"/>
</dbReference>
<dbReference type="OMA" id="LYLEHFY"/>
<dbReference type="EMBL" id="HE573027">
    <property type="protein sequence ID" value="CCC52577.1"/>
    <property type="molecule type" value="Genomic_DNA"/>
</dbReference>
<dbReference type="GO" id="GO:0006511">
    <property type="term" value="P:ubiquitin-dependent protein catabolic process"/>
    <property type="evidence" value="ECO:0007669"/>
    <property type="project" value="InterPro"/>
</dbReference>
<evidence type="ECO:0000313" key="1">
    <source>
        <dbReference type="EMBL" id="CCC52577.1"/>
    </source>
</evidence>
<proteinExistence type="predicted"/>